<evidence type="ECO:0000313" key="2">
    <source>
        <dbReference type="EMBL" id="GAA3508263.1"/>
    </source>
</evidence>
<sequence length="313" mass="34371">MIQVQDRFYIILISVTILLFSCRDDDKPDTNTNIIVVEGLSYTKSSLSFQETDEAIKNALDAIAPISIVAEVNHSNNATSVDQELDSTKVILFGNPALGTSLMQENQLVGLDLPQKLFIFRDTKDTLTNILVGFNNTSYLKARHGLINNDTILNTIETALTNFASSVSDEELVMIESGSITLGQGIITKTSAQSFEDTYNGLVTAIDGNENLRLVTTLDHQANAATVDLELNPTRLVVFGNPNLGTPLMQNSRTTGIDLPQKILVWQDDNELVYISYNDPAYLQWRHDITDNEEILTTISTALDNLTNAAGGL</sequence>
<organism evidence="2 3">
    <name type="scientific">Aquimarina addita</name>
    <dbReference type="NCBI Taxonomy" id="870485"/>
    <lineage>
        <taxon>Bacteria</taxon>
        <taxon>Pseudomonadati</taxon>
        <taxon>Bacteroidota</taxon>
        <taxon>Flavobacteriia</taxon>
        <taxon>Flavobacteriales</taxon>
        <taxon>Flavobacteriaceae</taxon>
        <taxon>Aquimarina</taxon>
    </lineage>
</organism>
<protein>
    <recommendedName>
        <fullName evidence="1">DUF302 domain-containing protein</fullName>
    </recommendedName>
</protein>
<dbReference type="EMBL" id="BAABCW010000006">
    <property type="protein sequence ID" value="GAA3508263.1"/>
    <property type="molecule type" value="Genomic_DNA"/>
</dbReference>
<comment type="caution">
    <text evidence="2">The sequence shown here is derived from an EMBL/GenBank/DDBJ whole genome shotgun (WGS) entry which is preliminary data.</text>
</comment>
<evidence type="ECO:0000313" key="3">
    <source>
        <dbReference type="Proteomes" id="UP001500459"/>
    </source>
</evidence>
<accession>A0ABP6UIU4</accession>
<dbReference type="RefSeq" id="WP_344926783.1">
    <property type="nucleotide sequence ID" value="NZ_BAABCW010000006.1"/>
</dbReference>
<dbReference type="Pfam" id="PF03625">
    <property type="entry name" value="DUF302"/>
    <property type="match status" value="2"/>
</dbReference>
<gene>
    <name evidence="2" type="ORF">GCM10022393_18870</name>
</gene>
<dbReference type="Gene3D" id="3.30.310.70">
    <property type="entry name" value="TT1751-like domain"/>
    <property type="match status" value="2"/>
</dbReference>
<evidence type="ECO:0000259" key="1">
    <source>
        <dbReference type="Pfam" id="PF03625"/>
    </source>
</evidence>
<dbReference type="PANTHER" id="PTHR38342">
    <property type="entry name" value="SLR5037 PROTEIN"/>
    <property type="match status" value="1"/>
</dbReference>
<keyword evidence="3" id="KW-1185">Reference proteome</keyword>
<dbReference type="PANTHER" id="PTHR38342:SF2">
    <property type="entry name" value="INNER MEMBRANE OR EXPORTED"/>
    <property type="match status" value="1"/>
</dbReference>
<dbReference type="InterPro" id="IPR035923">
    <property type="entry name" value="TT1751-like_sf"/>
</dbReference>
<dbReference type="CDD" id="cd14797">
    <property type="entry name" value="DUF302"/>
    <property type="match status" value="2"/>
</dbReference>
<proteinExistence type="predicted"/>
<feature type="domain" description="DUF302" evidence="1">
    <location>
        <begin position="72"/>
        <end position="123"/>
    </location>
</feature>
<dbReference type="PROSITE" id="PS51257">
    <property type="entry name" value="PROKAR_LIPOPROTEIN"/>
    <property type="match status" value="1"/>
</dbReference>
<dbReference type="InterPro" id="IPR005180">
    <property type="entry name" value="DUF302"/>
</dbReference>
<dbReference type="SUPFAM" id="SSF103247">
    <property type="entry name" value="TT1751-like"/>
    <property type="match status" value="2"/>
</dbReference>
<dbReference type="Proteomes" id="UP001500459">
    <property type="component" value="Unassembled WGS sequence"/>
</dbReference>
<feature type="domain" description="DUF302" evidence="1">
    <location>
        <begin position="218"/>
        <end position="280"/>
    </location>
</feature>
<name>A0ABP6UIU4_9FLAO</name>
<reference evidence="3" key="1">
    <citation type="journal article" date="2019" name="Int. J. Syst. Evol. Microbiol.">
        <title>The Global Catalogue of Microorganisms (GCM) 10K type strain sequencing project: providing services to taxonomists for standard genome sequencing and annotation.</title>
        <authorList>
            <consortium name="The Broad Institute Genomics Platform"/>
            <consortium name="The Broad Institute Genome Sequencing Center for Infectious Disease"/>
            <person name="Wu L."/>
            <person name="Ma J."/>
        </authorList>
    </citation>
    <scope>NUCLEOTIDE SEQUENCE [LARGE SCALE GENOMIC DNA]</scope>
    <source>
        <strain evidence="3">JCM 17106</strain>
    </source>
</reference>